<evidence type="ECO:0000313" key="2">
    <source>
        <dbReference type="Proteomes" id="UP000243105"/>
    </source>
</evidence>
<gene>
    <name evidence="1" type="ORF">JGI25_01043</name>
</gene>
<dbReference type="Proteomes" id="UP000243105">
    <property type="component" value="Unassembled WGS sequence"/>
</dbReference>
<evidence type="ECO:0000313" key="1">
    <source>
        <dbReference type="EMBL" id="CUT02296.1"/>
    </source>
</evidence>
<name>A0A916LK01_KRYT1</name>
<organism evidence="1 2">
    <name type="scientific">Kryptobacter tengchongensis</name>
    <dbReference type="NCBI Taxonomy" id="1643429"/>
    <lineage>
        <taxon>Bacteria</taxon>
        <taxon>Pseudomonadati</taxon>
        <taxon>Candidatus Kryptoniota</taxon>
        <taxon>Candidatus Kryptobacter</taxon>
    </lineage>
</organism>
<sequence length="173" mass="20105">LVKQIDKAIEVNKILEGLFENNEMEWEFSGKKLDNIRLVEIKSLKETSLYSEAQRSERVIVMFISQESCLNCIRDEVDELNSISDLKSPKILGIVMVKGFGLDSAVFVDNIKRISSKFPIFILLDKNFFIYDIFRTCIVVVNENKEIFLTYIPVPGDRIKRGSFYKLLKHLFK</sequence>
<feature type="non-terminal residue" evidence="1">
    <location>
        <position position="1"/>
    </location>
</feature>
<dbReference type="RefSeq" id="WP_159420865.1">
    <property type="nucleotide sequence ID" value="NZ_CZVV01000065.1"/>
</dbReference>
<proteinExistence type="predicted"/>
<comment type="caution">
    <text evidence="1">The sequence shown here is derived from an EMBL/GenBank/DDBJ whole genome shotgun (WGS) entry which is preliminary data.</text>
</comment>
<protein>
    <submittedName>
        <fullName evidence="1">Uncharacterized protein</fullName>
    </submittedName>
</protein>
<accession>A0A916LK01</accession>
<dbReference type="AlphaFoldDB" id="A0A916LK01"/>
<dbReference type="EMBL" id="CZVV01000065">
    <property type="protein sequence ID" value="CUT02296.1"/>
    <property type="molecule type" value="Genomic_DNA"/>
</dbReference>
<reference evidence="1 2" key="1">
    <citation type="submission" date="2015-11" db="EMBL/GenBank/DDBJ databases">
        <authorList>
            <person name="Varghese N."/>
        </authorList>
    </citation>
    <scope>NUCLEOTIDE SEQUENCE [LARGE SCALE GENOMIC DNA]</scope>
    <source>
        <strain evidence="1 2">JGI-25</strain>
    </source>
</reference>